<keyword evidence="4 5" id="KW-0274">FAD</keyword>
<keyword evidence="5" id="KW-0560">Oxidoreductase</keyword>
<evidence type="ECO:0000259" key="8">
    <source>
        <dbReference type="Pfam" id="PF02771"/>
    </source>
</evidence>
<feature type="domain" description="Acyl-CoA oxidase/dehydrogenase middle" evidence="7">
    <location>
        <begin position="136"/>
        <end position="231"/>
    </location>
</feature>
<protein>
    <submittedName>
        <fullName evidence="9">Acyl-CoA dehydrogenase</fullName>
    </submittedName>
</protein>
<evidence type="ECO:0000256" key="2">
    <source>
        <dbReference type="ARBA" id="ARBA00009347"/>
    </source>
</evidence>
<evidence type="ECO:0000313" key="10">
    <source>
        <dbReference type="Proteomes" id="UP001319921"/>
    </source>
</evidence>
<feature type="domain" description="Acyl-CoA dehydrogenase/oxidase N-terminal" evidence="8">
    <location>
        <begin position="22"/>
        <end position="130"/>
    </location>
</feature>
<evidence type="ECO:0000313" key="9">
    <source>
        <dbReference type="EMBL" id="BDB99117.1"/>
    </source>
</evidence>
<dbReference type="KEGG" id="scas:SACC_21340"/>
<keyword evidence="10" id="KW-1185">Reference proteome</keyword>
<sequence>MKNKKIIHVFITMNIMLSPKDEEEKLILSVVDELMEKYKESYWLDKDQKREFPLEFLNEFMELGLGSILIPTEYGGAGKSIRLACLILYYVNLKGGNSYVLHGHYYNTALLVKHAGKKIRERYFPDLGKGAKVLSLALTEPEVGSDTTRIKTFAEKVGDKYVVKGHKIFISRVKHTDFMILAARTTPYDTVERKTDGITLFLVDLRKGTEGIDMREIKTMSNTDAYELFIDGLKIPEENVIGEVGKGFYYLLDLLNAERFMIAGEMIGNAEWFINKAVEYAKNRVVFGRPIGSNQGVQFPIAEVYAELSALVAYYNEGLRILEEGKDTKVIGNYANISKYLASEIAWKAGNIAMDVYGGYGYAVETGIERKLRETRLYKVAPISQNLILAYIAHHILGLPRSY</sequence>
<evidence type="ECO:0000256" key="1">
    <source>
        <dbReference type="ARBA" id="ARBA00001974"/>
    </source>
</evidence>
<comment type="cofactor">
    <cofactor evidence="1 5">
        <name>FAD</name>
        <dbReference type="ChEBI" id="CHEBI:57692"/>
    </cofactor>
</comment>
<comment type="similarity">
    <text evidence="2 5">Belongs to the acyl-CoA dehydrogenase family.</text>
</comment>
<dbReference type="Proteomes" id="UP001319921">
    <property type="component" value="Chromosome"/>
</dbReference>
<dbReference type="PANTHER" id="PTHR43884:SF37">
    <property type="entry name" value="ACYL-COA DEHYDROGENASE"/>
    <property type="match status" value="1"/>
</dbReference>
<name>A0AAQ4CTI6_9CREN</name>
<dbReference type="SUPFAM" id="SSF47203">
    <property type="entry name" value="Acyl-CoA dehydrogenase C-terminal domain-like"/>
    <property type="match status" value="1"/>
</dbReference>
<accession>A0AAQ4CTI6</accession>
<dbReference type="EMBL" id="AP025226">
    <property type="protein sequence ID" value="BDB99117.1"/>
    <property type="molecule type" value="Genomic_DNA"/>
</dbReference>
<reference evidence="9 10" key="1">
    <citation type="journal article" date="2022" name="Microbiol. Resour. Announc.">
        <title>Complete Genome Sequence of the Hyperthermophilic and Acidophilic Archaeon Saccharolobus caldissimus Strain HS-3T.</title>
        <authorList>
            <person name="Sakai H.D."/>
            <person name="Kurosawa N."/>
        </authorList>
    </citation>
    <scope>NUCLEOTIDE SEQUENCE [LARGE SCALE GENOMIC DNA]</scope>
    <source>
        <strain evidence="9 10">JCM32116</strain>
    </source>
</reference>
<evidence type="ECO:0000256" key="3">
    <source>
        <dbReference type="ARBA" id="ARBA00022630"/>
    </source>
</evidence>
<dbReference type="InterPro" id="IPR006089">
    <property type="entry name" value="Acyl-CoA_DH_CS"/>
</dbReference>
<dbReference type="InterPro" id="IPR009075">
    <property type="entry name" value="AcylCo_DH/oxidase_C"/>
</dbReference>
<dbReference type="Pfam" id="PF00441">
    <property type="entry name" value="Acyl-CoA_dh_1"/>
    <property type="match status" value="1"/>
</dbReference>
<keyword evidence="3 5" id="KW-0285">Flavoprotein</keyword>
<dbReference type="CDD" id="cd00567">
    <property type="entry name" value="ACAD"/>
    <property type="match status" value="1"/>
</dbReference>
<dbReference type="Gene3D" id="1.20.140.10">
    <property type="entry name" value="Butyryl-CoA Dehydrogenase, subunit A, domain 3"/>
    <property type="match status" value="1"/>
</dbReference>
<dbReference type="GO" id="GO:0050660">
    <property type="term" value="F:flavin adenine dinucleotide binding"/>
    <property type="evidence" value="ECO:0007669"/>
    <property type="project" value="InterPro"/>
</dbReference>
<dbReference type="Gene3D" id="2.40.110.10">
    <property type="entry name" value="Butyryl-CoA Dehydrogenase, subunit A, domain 2"/>
    <property type="match status" value="1"/>
</dbReference>
<dbReference type="InterPro" id="IPR037069">
    <property type="entry name" value="AcylCoA_DH/ox_N_sf"/>
</dbReference>
<dbReference type="Pfam" id="PF02771">
    <property type="entry name" value="Acyl-CoA_dh_N"/>
    <property type="match status" value="1"/>
</dbReference>
<proteinExistence type="inferred from homology"/>
<dbReference type="PROSITE" id="PS00073">
    <property type="entry name" value="ACYL_COA_DH_2"/>
    <property type="match status" value="1"/>
</dbReference>
<evidence type="ECO:0000256" key="5">
    <source>
        <dbReference type="RuleBase" id="RU362125"/>
    </source>
</evidence>
<organism evidence="9 10">
    <name type="scientific">Saccharolobus caldissimus</name>
    <dbReference type="NCBI Taxonomy" id="1702097"/>
    <lineage>
        <taxon>Archaea</taxon>
        <taxon>Thermoproteota</taxon>
        <taxon>Thermoprotei</taxon>
        <taxon>Sulfolobales</taxon>
        <taxon>Sulfolobaceae</taxon>
        <taxon>Saccharolobus</taxon>
    </lineage>
</organism>
<dbReference type="GO" id="GO:0003995">
    <property type="term" value="F:acyl-CoA dehydrogenase activity"/>
    <property type="evidence" value="ECO:0007669"/>
    <property type="project" value="InterPro"/>
</dbReference>
<feature type="domain" description="Acyl-CoA dehydrogenase/oxidase C-terminal" evidence="6">
    <location>
        <begin position="245"/>
        <end position="380"/>
    </location>
</feature>
<evidence type="ECO:0000259" key="7">
    <source>
        <dbReference type="Pfam" id="PF02770"/>
    </source>
</evidence>
<dbReference type="InterPro" id="IPR006091">
    <property type="entry name" value="Acyl-CoA_Oxase/DH_mid-dom"/>
</dbReference>
<dbReference type="InterPro" id="IPR046373">
    <property type="entry name" value="Acyl-CoA_Oxase/DH_mid-dom_sf"/>
</dbReference>
<dbReference type="InterPro" id="IPR036250">
    <property type="entry name" value="AcylCo_DH-like_C"/>
</dbReference>
<dbReference type="AlphaFoldDB" id="A0AAQ4CTI6"/>
<dbReference type="FunFam" id="1.20.140.10:FF:000012">
    <property type="entry name" value="Acyl-CoA dehydrogenase fadE12"/>
    <property type="match status" value="1"/>
</dbReference>
<evidence type="ECO:0000256" key="4">
    <source>
        <dbReference type="ARBA" id="ARBA00022827"/>
    </source>
</evidence>
<gene>
    <name evidence="9" type="ORF">SACC_21340</name>
</gene>
<evidence type="ECO:0000259" key="6">
    <source>
        <dbReference type="Pfam" id="PF00441"/>
    </source>
</evidence>
<dbReference type="PANTHER" id="PTHR43884">
    <property type="entry name" value="ACYL-COA DEHYDROGENASE"/>
    <property type="match status" value="1"/>
</dbReference>
<dbReference type="SUPFAM" id="SSF56645">
    <property type="entry name" value="Acyl-CoA dehydrogenase NM domain-like"/>
    <property type="match status" value="1"/>
</dbReference>
<dbReference type="Gene3D" id="1.10.540.10">
    <property type="entry name" value="Acyl-CoA dehydrogenase/oxidase, N-terminal domain"/>
    <property type="match status" value="1"/>
</dbReference>
<dbReference type="InterPro" id="IPR013786">
    <property type="entry name" value="AcylCoA_DH/ox_N"/>
</dbReference>
<dbReference type="Pfam" id="PF02770">
    <property type="entry name" value="Acyl-CoA_dh_M"/>
    <property type="match status" value="1"/>
</dbReference>
<dbReference type="InterPro" id="IPR009100">
    <property type="entry name" value="AcylCoA_DH/oxidase_NM_dom_sf"/>
</dbReference>